<keyword evidence="5" id="KW-1185">Reference proteome</keyword>
<gene>
    <name evidence="4" type="ORF">Taro_016558</name>
</gene>
<dbReference type="GO" id="GO:0010073">
    <property type="term" value="P:meristem maintenance"/>
    <property type="evidence" value="ECO:0007669"/>
    <property type="project" value="InterPro"/>
</dbReference>
<dbReference type="PANTHER" id="PTHR46033">
    <property type="entry name" value="PROTEIN MAIN-LIKE 2"/>
    <property type="match status" value="1"/>
</dbReference>
<reference evidence="4" key="1">
    <citation type="submission" date="2017-07" db="EMBL/GenBank/DDBJ databases">
        <title>Taro Niue Genome Assembly and Annotation.</title>
        <authorList>
            <person name="Atibalentja N."/>
            <person name="Keating K."/>
            <person name="Fields C.J."/>
        </authorList>
    </citation>
    <scope>NUCLEOTIDE SEQUENCE</scope>
    <source>
        <strain evidence="4">Niue_2</strain>
        <tissue evidence="4">Leaf</tissue>
    </source>
</reference>
<organism evidence="4 5">
    <name type="scientific">Colocasia esculenta</name>
    <name type="common">Wild taro</name>
    <name type="synonym">Arum esculentum</name>
    <dbReference type="NCBI Taxonomy" id="4460"/>
    <lineage>
        <taxon>Eukaryota</taxon>
        <taxon>Viridiplantae</taxon>
        <taxon>Streptophyta</taxon>
        <taxon>Embryophyta</taxon>
        <taxon>Tracheophyta</taxon>
        <taxon>Spermatophyta</taxon>
        <taxon>Magnoliopsida</taxon>
        <taxon>Liliopsida</taxon>
        <taxon>Araceae</taxon>
        <taxon>Aroideae</taxon>
        <taxon>Colocasieae</taxon>
        <taxon>Colocasia</taxon>
    </lineage>
</organism>
<accession>A0A843UTB6</accession>
<sequence length="496" mass="56869">MDLQGEMRARVSWTLVLAIFLAFPPFQREWVEEMGFGEIFRIERMRVDPALTQALRSRWDAEATAFAFPWGHMIPSLEDVSRITGLRVYGRAVSGYTYPCYHELAERLLNLPVERRSSLVPRVALQESLSLYEAGKNAGESEDEYLERLSRVSRRELASEPGPQADLDLRRFLVLYLGRLLFPTRGDAVHCRFLPLLEDLGEVWAYLHLPTLGRGDLTRPGLVPIARRWDSRRDTRHLSDQLERLQEAIDCYPYLDVVWQPYLGEGDEGQPWLAQARPYFGRSVWLHALNLVLPLNLFLTQRSLGLRQSVVEFPVWDRFRRPGRSFRGLHDTTDWRERAREQIENWERKGKAVDVTGEIASLRALLHSSMQDREAAQRQTVELRVRGAGAGGASSSRSAGGSPSLLEARLAGAVLRAEEAQRHLEERERDLELTTEHAMELQGERDRFRGEAQATRSERDQLRIRAEAAEAQIAEMTRELATLRVQRPPGDQEEVT</sequence>
<evidence type="ECO:0000256" key="2">
    <source>
        <dbReference type="SAM" id="SignalP"/>
    </source>
</evidence>
<dbReference type="Proteomes" id="UP000652761">
    <property type="component" value="Unassembled WGS sequence"/>
</dbReference>
<keyword evidence="2" id="KW-0732">Signal</keyword>
<comment type="caution">
    <text evidence="4">The sequence shown here is derived from an EMBL/GenBank/DDBJ whole genome shotgun (WGS) entry which is preliminary data.</text>
</comment>
<name>A0A843UTB6_COLES</name>
<evidence type="ECO:0000313" key="5">
    <source>
        <dbReference type="Proteomes" id="UP000652761"/>
    </source>
</evidence>
<evidence type="ECO:0000313" key="4">
    <source>
        <dbReference type="EMBL" id="MQL84063.1"/>
    </source>
</evidence>
<dbReference type="AlphaFoldDB" id="A0A843UTB6"/>
<feature type="domain" description="Aminotransferase-like plant mobile" evidence="3">
    <location>
        <begin position="35"/>
        <end position="202"/>
    </location>
</feature>
<dbReference type="PANTHER" id="PTHR46033:SF8">
    <property type="entry name" value="PROTEIN MAINTENANCE OF MERISTEMS-LIKE"/>
    <property type="match status" value="1"/>
</dbReference>
<proteinExistence type="predicted"/>
<evidence type="ECO:0000256" key="1">
    <source>
        <dbReference type="SAM" id="MobiDB-lite"/>
    </source>
</evidence>
<feature type="region of interest" description="Disordered" evidence="1">
    <location>
        <begin position="441"/>
        <end position="461"/>
    </location>
</feature>
<protein>
    <recommendedName>
        <fullName evidence="3">Aminotransferase-like plant mobile domain-containing protein</fullName>
    </recommendedName>
</protein>
<feature type="chain" id="PRO_5032670528" description="Aminotransferase-like plant mobile domain-containing protein" evidence="2">
    <location>
        <begin position="30"/>
        <end position="496"/>
    </location>
</feature>
<feature type="signal peptide" evidence="2">
    <location>
        <begin position="1"/>
        <end position="29"/>
    </location>
</feature>
<dbReference type="InterPro" id="IPR044824">
    <property type="entry name" value="MAIN-like"/>
</dbReference>
<evidence type="ECO:0000259" key="3">
    <source>
        <dbReference type="Pfam" id="PF10536"/>
    </source>
</evidence>
<dbReference type="InterPro" id="IPR019557">
    <property type="entry name" value="AminoTfrase-like_pln_mobile"/>
</dbReference>
<dbReference type="EMBL" id="NMUH01000736">
    <property type="protein sequence ID" value="MQL84063.1"/>
    <property type="molecule type" value="Genomic_DNA"/>
</dbReference>
<dbReference type="Pfam" id="PF10536">
    <property type="entry name" value="PMD"/>
    <property type="match status" value="1"/>
</dbReference>